<sequence>MADVPYVIVGDMASWVHVQDQASNGVPFLFFPENFDCSKLLQNLQRKEEVALMIYMIRLVTFTN</sequence>
<dbReference type="EMBL" id="CP032695">
    <property type="protein sequence ID" value="AYG63092.1"/>
    <property type="molecule type" value="Genomic_DNA"/>
</dbReference>
<name>A0A387G588_9HYPH</name>
<dbReference type="Proteomes" id="UP000282195">
    <property type="component" value="Plasmid pRCCGE525c"/>
</dbReference>
<dbReference type="OrthoDB" id="9790176at2"/>
<keyword evidence="2" id="KW-1185">Reference proteome</keyword>
<accession>A0A387G588</accession>
<dbReference type="RefSeq" id="WP_120708000.1">
    <property type="nucleotide sequence ID" value="NZ_CP032695.1"/>
</dbReference>
<dbReference type="KEGG" id="rjg:CCGE525_30810"/>
<keyword evidence="1" id="KW-0614">Plasmid</keyword>
<protein>
    <submittedName>
        <fullName evidence="1">Uncharacterized protein</fullName>
    </submittedName>
</protein>
<geneLocation type="plasmid" evidence="2">
    <name>prccge525c</name>
</geneLocation>
<organism evidence="1 2">
    <name type="scientific">Rhizobium jaguaris</name>
    <dbReference type="NCBI Taxonomy" id="1312183"/>
    <lineage>
        <taxon>Bacteria</taxon>
        <taxon>Pseudomonadati</taxon>
        <taxon>Pseudomonadota</taxon>
        <taxon>Alphaproteobacteria</taxon>
        <taxon>Hyphomicrobiales</taxon>
        <taxon>Rhizobiaceae</taxon>
        <taxon>Rhizobium/Agrobacterium group</taxon>
        <taxon>Rhizobium</taxon>
    </lineage>
</organism>
<evidence type="ECO:0000313" key="1">
    <source>
        <dbReference type="EMBL" id="AYG63092.1"/>
    </source>
</evidence>
<gene>
    <name evidence="1" type="ORF">CCGE525_30810</name>
</gene>
<reference evidence="1 2" key="1">
    <citation type="submission" date="2018-10" db="EMBL/GenBank/DDBJ databases">
        <title>Rhizobium etli, R. leguminosarum and a new Rhizobium genospecies from Phaseolus dumosus.</title>
        <authorList>
            <person name="Ramirez-Puebla S.T."/>
            <person name="Rogel-Hernandez M.A."/>
            <person name="Guerrero G."/>
            <person name="Ormeno-Orrillo E."/>
            <person name="Martinez-Romero J.C."/>
            <person name="Negrete-Yankelevich S."/>
            <person name="Martinez-Romero E."/>
        </authorList>
    </citation>
    <scope>NUCLEOTIDE SEQUENCE [LARGE SCALE GENOMIC DNA]</scope>
    <source>
        <strain evidence="1 2">CCGE525</strain>
        <plasmid evidence="2">prccge525c</plasmid>
    </source>
</reference>
<evidence type="ECO:0000313" key="2">
    <source>
        <dbReference type="Proteomes" id="UP000282195"/>
    </source>
</evidence>
<dbReference type="AlphaFoldDB" id="A0A387G588"/>
<proteinExistence type="predicted"/>